<dbReference type="InterPro" id="IPR001310">
    <property type="entry name" value="Histidine_triad_HIT"/>
</dbReference>
<dbReference type="Gene3D" id="3.30.428.10">
    <property type="entry name" value="HIT-like"/>
    <property type="match status" value="1"/>
</dbReference>
<proteinExistence type="predicted"/>
<accession>A0A1W1DEJ7</accession>
<gene>
    <name evidence="2" type="ORF">MNB_SUP05-11-641</name>
</gene>
<dbReference type="SUPFAM" id="SSF54197">
    <property type="entry name" value="HIT-like"/>
    <property type="match status" value="1"/>
</dbReference>
<feature type="domain" description="HIT" evidence="1">
    <location>
        <begin position="3"/>
        <end position="109"/>
    </location>
</feature>
<dbReference type="InterPro" id="IPR036265">
    <property type="entry name" value="HIT-like_sf"/>
</dbReference>
<protein>
    <submittedName>
        <fullName evidence="2">HIT family hydrolase</fullName>
    </submittedName>
</protein>
<dbReference type="PRINTS" id="PR00332">
    <property type="entry name" value="HISTRIAD"/>
</dbReference>
<evidence type="ECO:0000313" key="2">
    <source>
        <dbReference type="EMBL" id="SFV79670.1"/>
    </source>
</evidence>
<dbReference type="PANTHER" id="PTHR42997:SF1">
    <property type="entry name" value="AP-4-A PHOSPHORYLASE"/>
    <property type="match status" value="1"/>
</dbReference>
<name>A0A1W1DEJ7_9ZZZZ</name>
<keyword evidence="2" id="KW-0378">Hydrolase</keyword>
<evidence type="ECO:0000259" key="1">
    <source>
        <dbReference type="PROSITE" id="PS51084"/>
    </source>
</evidence>
<dbReference type="PROSITE" id="PS51084">
    <property type="entry name" value="HIT_2"/>
    <property type="match status" value="1"/>
</dbReference>
<dbReference type="PANTHER" id="PTHR42997">
    <property type="entry name" value="HIT FAMILY HYDROLASE"/>
    <property type="match status" value="1"/>
</dbReference>
<dbReference type="InterPro" id="IPR011146">
    <property type="entry name" value="HIT-like"/>
</dbReference>
<organism evidence="2">
    <name type="scientific">hydrothermal vent metagenome</name>
    <dbReference type="NCBI Taxonomy" id="652676"/>
    <lineage>
        <taxon>unclassified sequences</taxon>
        <taxon>metagenomes</taxon>
        <taxon>ecological metagenomes</taxon>
    </lineage>
</organism>
<dbReference type="GO" id="GO:0016787">
    <property type="term" value="F:hydrolase activity"/>
    <property type="evidence" value="ECO:0007669"/>
    <property type="project" value="UniProtKB-KW"/>
</dbReference>
<sequence>MSDNCIFCKLRDERVIYECEHTKAFIDTYPASPGHTLIIPKRHFATYFEATEDEILAIGKALKAAKKILDEEFSPDAYNIGVNNGEAAGQSVMHLHVHLIPRYEGDVEDPKGGVRWILKDKANYWDNKDTTKRVT</sequence>
<dbReference type="Pfam" id="PF01230">
    <property type="entry name" value="HIT"/>
    <property type="match status" value="1"/>
</dbReference>
<dbReference type="PROSITE" id="PS00892">
    <property type="entry name" value="HIT_1"/>
    <property type="match status" value="1"/>
</dbReference>
<dbReference type="AlphaFoldDB" id="A0A1W1DEJ7"/>
<dbReference type="InterPro" id="IPR019808">
    <property type="entry name" value="Histidine_triad_CS"/>
</dbReference>
<dbReference type="InterPro" id="IPR052908">
    <property type="entry name" value="AP-4-A_phosphorylase"/>
</dbReference>
<reference evidence="2" key="1">
    <citation type="submission" date="2016-10" db="EMBL/GenBank/DDBJ databases">
        <authorList>
            <person name="de Groot N.N."/>
        </authorList>
    </citation>
    <scope>NUCLEOTIDE SEQUENCE</scope>
</reference>
<dbReference type="EMBL" id="FPHS01000271">
    <property type="protein sequence ID" value="SFV79670.1"/>
    <property type="molecule type" value="Genomic_DNA"/>
</dbReference>